<evidence type="ECO:0000313" key="5">
    <source>
        <dbReference type="EMBL" id="GAA3139356.1"/>
    </source>
</evidence>
<evidence type="ECO:0000256" key="1">
    <source>
        <dbReference type="ARBA" id="ARBA00022676"/>
    </source>
</evidence>
<dbReference type="Proteomes" id="UP001500320">
    <property type="component" value="Unassembled WGS sequence"/>
</dbReference>
<keyword evidence="1" id="KW-0328">Glycosyltransferase</keyword>
<organism evidence="5 6">
    <name type="scientific">Planomonospora alba</name>
    <dbReference type="NCBI Taxonomy" id="161354"/>
    <lineage>
        <taxon>Bacteria</taxon>
        <taxon>Bacillati</taxon>
        <taxon>Actinomycetota</taxon>
        <taxon>Actinomycetes</taxon>
        <taxon>Streptosporangiales</taxon>
        <taxon>Streptosporangiaceae</taxon>
        <taxon>Planomonospora</taxon>
    </lineage>
</organism>
<sequence length="400" mass="42264">MPVSSQRCAVNIAFVFSDALSSSQDPSDLSAQRAQMLAIARELGKEHKVTVYTRRGSDSGRARVRMAPGVTLEHLSSGPSRDLPEDEVLPHLADFGGRLMGRWSQDRPDVVHACSWTAGLAAIAGADGLRLPVVLSSIHESSGDDRKARLQRAISRRAAAVVAGCGGEEAELIRMGVPRRNIAVVPCGVDVEKFRRQGPAAPRGSRPRLLHLGPISESKGVRTAVRALEGVPDAELVVAGGPAAADLEHDADAHRTMMLAKELGVDDRVTLLGQVPHSSVPKLIRSVDVVVSLPREAPAGVVALEAMACGVPVVASAVGAHTDSVVDGVTGLLVAPDRPAQTARLVRELLADPTRRTALGFAGADRVRSRYSWERISQELARAYEDVLPASSRAAQPSAA</sequence>
<protein>
    <submittedName>
        <fullName evidence="5">Glycosyltransferase family 1 protein</fullName>
    </submittedName>
</protein>
<feature type="domain" description="Glycosyltransferase subfamily 4-like N-terminal" evidence="4">
    <location>
        <begin position="37"/>
        <end position="193"/>
    </location>
</feature>
<dbReference type="Pfam" id="PF00534">
    <property type="entry name" value="Glycos_transf_1"/>
    <property type="match status" value="1"/>
</dbReference>
<evidence type="ECO:0000259" key="4">
    <source>
        <dbReference type="Pfam" id="PF13439"/>
    </source>
</evidence>
<accession>A0ABP6N881</accession>
<evidence type="ECO:0000313" key="6">
    <source>
        <dbReference type="Proteomes" id="UP001500320"/>
    </source>
</evidence>
<reference evidence="6" key="1">
    <citation type="journal article" date="2019" name="Int. J. Syst. Evol. Microbiol.">
        <title>The Global Catalogue of Microorganisms (GCM) 10K type strain sequencing project: providing services to taxonomists for standard genome sequencing and annotation.</title>
        <authorList>
            <consortium name="The Broad Institute Genomics Platform"/>
            <consortium name="The Broad Institute Genome Sequencing Center for Infectious Disease"/>
            <person name="Wu L."/>
            <person name="Ma J."/>
        </authorList>
    </citation>
    <scope>NUCLEOTIDE SEQUENCE [LARGE SCALE GENOMIC DNA]</scope>
    <source>
        <strain evidence="6">JCM 9373</strain>
    </source>
</reference>
<dbReference type="EMBL" id="BAAAUT010000024">
    <property type="protein sequence ID" value="GAA3139356.1"/>
    <property type="molecule type" value="Genomic_DNA"/>
</dbReference>
<name>A0ABP6N881_9ACTN</name>
<evidence type="ECO:0000259" key="3">
    <source>
        <dbReference type="Pfam" id="PF00534"/>
    </source>
</evidence>
<dbReference type="InterPro" id="IPR001296">
    <property type="entry name" value="Glyco_trans_1"/>
</dbReference>
<keyword evidence="2" id="KW-0808">Transferase</keyword>
<dbReference type="PANTHER" id="PTHR12526">
    <property type="entry name" value="GLYCOSYLTRANSFERASE"/>
    <property type="match status" value="1"/>
</dbReference>
<dbReference type="SUPFAM" id="SSF53756">
    <property type="entry name" value="UDP-Glycosyltransferase/glycogen phosphorylase"/>
    <property type="match status" value="1"/>
</dbReference>
<dbReference type="Pfam" id="PF13439">
    <property type="entry name" value="Glyco_transf_4"/>
    <property type="match status" value="1"/>
</dbReference>
<proteinExistence type="predicted"/>
<comment type="caution">
    <text evidence="5">The sequence shown here is derived from an EMBL/GenBank/DDBJ whole genome shotgun (WGS) entry which is preliminary data.</text>
</comment>
<dbReference type="InterPro" id="IPR028098">
    <property type="entry name" value="Glyco_trans_4-like_N"/>
</dbReference>
<gene>
    <name evidence="5" type="ORF">GCM10010466_33140</name>
</gene>
<dbReference type="Gene3D" id="3.40.50.2000">
    <property type="entry name" value="Glycogen Phosphorylase B"/>
    <property type="match status" value="2"/>
</dbReference>
<dbReference type="PANTHER" id="PTHR12526:SF635">
    <property type="entry name" value="GLYCOSYL TRANSFERASE GROUP 1"/>
    <property type="match status" value="1"/>
</dbReference>
<feature type="domain" description="Glycosyl transferase family 1" evidence="3">
    <location>
        <begin position="204"/>
        <end position="361"/>
    </location>
</feature>
<keyword evidence="6" id="KW-1185">Reference proteome</keyword>
<evidence type="ECO:0000256" key="2">
    <source>
        <dbReference type="ARBA" id="ARBA00022679"/>
    </source>
</evidence>